<feature type="repeat" description="ANK" evidence="3">
    <location>
        <begin position="252"/>
        <end position="284"/>
    </location>
</feature>
<dbReference type="InterPro" id="IPR002110">
    <property type="entry name" value="Ankyrin_rpt"/>
</dbReference>
<keyword evidence="2 3" id="KW-0040">ANK repeat</keyword>
<dbReference type="GO" id="GO:0000976">
    <property type="term" value="F:transcription cis-regulatory region binding"/>
    <property type="evidence" value="ECO:0007669"/>
    <property type="project" value="TreeGrafter"/>
</dbReference>
<dbReference type="PROSITE" id="PS50297">
    <property type="entry name" value="ANK_REP_REGION"/>
    <property type="match status" value="4"/>
</dbReference>
<sequence>MRIWKRLYKSARRFFSFLRSLTMNKKLLFIIILIFGIIACSEKFNYGGLNDDKKIIKAIENNDIKTVKSILKEGKIDINKIHEFSNIFELNGTTNTEKYTALIKSVQKTNYEISKLLIENNANVNIKYEIKSLPSEQYLKLTALEIAAESNDYKMVKLLVDNGANINENSYFTRDSFDRYKIFTLMTACVNGNLEMVKLFIENGADINSKGLLGDETALIVAANSGKKDIVKYLIENGADVNAKCSAYKYTDGYTALMYASIRGYYEIVEILLDNKADINATTDLGRTALIETLVGFIYDLPKNGLYETVKILIDRGADIKIKDDDGKTALDYAKEKELKDIEELLINSLSK</sequence>
<dbReference type="PANTHER" id="PTHR24193:SF121">
    <property type="entry name" value="ADA2A-CONTAINING COMPLEX COMPONENT 3, ISOFORM D"/>
    <property type="match status" value="1"/>
</dbReference>
<dbReference type="Proteomes" id="UP000324707">
    <property type="component" value="Unassembled WGS sequence"/>
</dbReference>
<dbReference type="EMBL" id="SAXX01000021">
    <property type="protein sequence ID" value="TXJ31529.1"/>
    <property type="molecule type" value="Genomic_DNA"/>
</dbReference>
<protein>
    <submittedName>
        <fullName evidence="4">Ankyrin repeat domain-containing protein</fullName>
    </submittedName>
</protein>
<evidence type="ECO:0000256" key="3">
    <source>
        <dbReference type="PROSITE-ProRule" id="PRU00023"/>
    </source>
</evidence>
<dbReference type="PRINTS" id="PR01415">
    <property type="entry name" value="ANKYRIN"/>
</dbReference>
<dbReference type="Gene3D" id="1.25.40.20">
    <property type="entry name" value="Ankyrin repeat-containing domain"/>
    <property type="match status" value="3"/>
</dbReference>
<evidence type="ECO:0000256" key="1">
    <source>
        <dbReference type="ARBA" id="ARBA00022737"/>
    </source>
</evidence>
<dbReference type="InterPro" id="IPR036770">
    <property type="entry name" value="Ankyrin_rpt-contain_sf"/>
</dbReference>
<feature type="repeat" description="ANK" evidence="3">
    <location>
        <begin position="214"/>
        <end position="246"/>
    </location>
</feature>
<organism evidence="4 5">
    <name type="scientific">Brachyspira aalborgi</name>
    <dbReference type="NCBI Taxonomy" id="29522"/>
    <lineage>
        <taxon>Bacteria</taxon>
        <taxon>Pseudomonadati</taxon>
        <taxon>Spirochaetota</taxon>
        <taxon>Spirochaetia</taxon>
        <taxon>Brachyspirales</taxon>
        <taxon>Brachyspiraceae</taxon>
        <taxon>Brachyspira</taxon>
    </lineage>
</organism>
<comment type="caution">
    <text evidence="4">The sequence shown here is derived from an EMBL/GenBank/DDBJ whole genome shotgun (WGS) entry which is preliminary data.</text>
</comment>
<evidence type="ECO:0000313" key="5">
    <source>
        <dbReference type="Proteomes" id="UP000324707"/>
    </source>
</evidence>
<dbReference type="PROSITE" id="PS50088">
    <property type="entry name" value="ANK_REPEAT"/>
    <property type="match status" value="4"/>
</dbReference>
<proteinExistence type="predicted"/>
<dbReference type="AlphaFoldDB" id="A0A5C8E178"/>
<dbReference type="PANTHER" id="PTHR24193">
    <property type="entry name" value="ANKYRIN REPEAT PROTEIN"/>
    <property type="match status" value="1"/>
</dbReference>
<name>A0A5C8E178_9SPIR</name>
<evidence type="ECO:0000313" key="4">
    <source>
        <dbReference type="EMBL" id="TXJ31529.1"/>
    </source>
</evidence>
<feature type="repeat" description="ANK" evidence="3">
    <location>
        <begin position="139"/>
        <end position="171"/>
    </location>
</feature>
<keyword evidence="1" id="KW-0677">Repeat</keyword>
<feature type="repeat" description="ANK" evidence="3">
    <location>
        <begin position="185"/>
        <end position="212"/>
    </location>
</feature>
<dbReference type="InterPro" id="IPR050663">
    <property type="entry name" value="Ankyrin-SOCS_Box"/>
</dbReference>
<dbReference type="SUPFAM" id="SSF48403">
    <property type="entry name" value="Ankyrin repeat"/>
    <property type="match status" value="1"/>
</dbReference>
<accession>A0A5C8E178</accession>
<evidence type="ECO:0000256" key="2">
    <source>
        <dbReference type="ARBA" id="ARBA00023043"/>
    </source>
</evidence>
<dbReference type="GO" id="GO:0045944">
    <property type="term" value="P:positive regulation of transcription by RNA polymerase II"/>
    <property type="evidence" value="ECO:0007669"/>
    <property type="project" value="TreeGrafter"/>
</dbReference>
<dbReference type="SMART" id="SM00248">
    <property type="entry name" value="ANK"/>
    <property type="match status" value="7"/>
</dbReference>
<reference evidence="4 5" key="1">
    <citation type="journal article" date="1992" name="Lakartidningen">
        <title>[Penicillin V and not amoxicillin is the first choice preparation in acute otitis].</title>
        <authorList>
            <person name="Kamme C."/>
            <person name="Lundgren K."/>
            <person name="Prellner K."/>
        </authorList>
    </citation>
    <scope>NUCLEOTIDE SEQUENCE [LARGE SCALE GENOMIC DNA]</scope>
    <source>
        <strain evidence="4 5">PC5538III-lc</strain>
    </source>
</reference>
<dbReference type="Pfam" id="PF12796">
    <property type="entry name" value="Ank_2"/>
    <property type="match status" value="2"/>
</dbReference>
<gene>
    <name evidence="4" type="ORF">EPJ69_07795</name>
</gene>